<evidence type="ECO:0000256" key="5">
    <source>
        <dbReference type="ARBA" id="ARBA00022989"/>
    </source>
</evidence>
<feature type="transmembrane region" description="Helical" evidence="7">
    <location>
        <begin position="79"/>
        <end position="97"/>
    </location>
</feature>
<evidence type="ECO:0000313" key="9">
    <source>
        <dbReference type="EMBL" id="KRL37396.1"/>
    </source>
</evidence>
<protein>
    <submittedName>
        <fullName evidence="9">ABC-type metal ion transport system, permease component</fullName>
    </submittedName>
</protein>
<dbReference type="CDD" id="cd06261">
    <property type="entry name" value="TM_PBP2"/>
    <property type="match status" value="1"/>
</dbReference>
<dbReference type="STRING" id="1423812.FD20_GL000428"/>
<comment type="subcellular location">
    <subcellularLocation>
        <location evidence="1 7">Cell membrane</location>
        <topology evidence="1 7">Multi-pass membrane protein</topology>
    </subcellularLocation>
</comment>
<keyword evidence="6 7" id="KW-0472">Membrane</keyword>
<name>A0A0R1Q3H7_9LACO</name>
<keyword evidence="5 7" id="KW-1133">Transmembrane helix</keyword>
<accession>A0A0R1Q3H7</accession>
<keyword evidence="4 7" id="KW-0812">Transmembrane</keyword>
<dbReference type="PANTHER" id="PTHR30450">
    <property type="entry name" value="ABC TRANSPORTER PERMEASE"/>
    <property type="match status" value="1"/>
</dbReference>
<evidence type="ECO:0000313" key="10">
    <source>
        <dbReference type="Proteomes" id="UP000051155"/>
    </source>
</evidence>
<dbReference type="PANTHER" id="PTHR30450:SF1">
    <property type="entry name" value="D-METHIONINE TRANSPORT SYSTEM PERMEASE PROTEIN METI-RELATED"/>
    <property type="match status" value="1"/>
</dbReference>
<organism evidence="9 10">
    <name type="scientific">Liquorilactobacillus uvarum DSM 19971</name>
    <dbReference type="NCBI Taxonomy" id="1423812"/>
    <lineage>
        <taxon>Bacteria</taxon>
        <taxon>Bacillati</taxon>
        <taxon>Bacillota</taxon>
        <taxon>Bacilli</taxon>
        <taxon>Lactobacillales</taxon>
        <taxon>Lactobacillaceae</taxon>
        <taxon>Liquorilactobacillus</taxon>
    </lineage>
</organism>
<feature type="transmembrane region" description="Helical" evidence="7">
    <location>
        <begin position="208"/>
        <end position="229"/>
    </location>
</feature>
<reference evidence="9 10" key="1">
    <citation type="journal article" date="2015" name="Genome Announc.">
        <title>Expanding the biotechnology potential of lactobacilli through comparative genomics of 213 strains and associated genera.</title>
        <authorList>
            <person name="Sun Z."/>
            <person name="Harris H.M."/>
            <person name="McCann A."/>
            <person name="Guo C."/>
            <person name="Argimon S."/>
            <person name="Zhang W."/>
            <person name="Yang X."/>
            <person name="Jeffery I.B."/>
            <person name="Cooney J.C."/>
            <person name="Kagawa T.F."/>
            <person name="Liu W."/>
            <person name="Song Y."/>
            <person name="Salvetti E."/>
            <person name="Wrobel A."/>
            <person name="Rasinkangas P."/>
            <person name="Parkhill J."/>
            <person name="Rea M.C."/>
            <person name="O'Sullivan O."/>
            <person name="Ritari J."/>
            <person name="Douillard F.P."/>
            <person name="Paul Ross R."/>
            <person name="Yang R."/>
            <person name="Briner A.E."/>
            <person name="Felis G.E."/>
            <person name="de Vos W.M."/>
            <person name="Barrangou R."/>
            <person name="Klaenhammer T.R."/>
            <person name="Caufield P.W."/>
            <person name="Cui Y."/>
            <person name="Zhang H."/>
            <person name="O'Toole P.W."/>
        </authorList>
    </citation>
    <scope>NUCLEOTIDE SEQUENCE [LARGE SCALE GENOMIC DNA]</scope>
    <source>
        <strain evidence="9 10">DSM 19971</strain>
    </source>
</reference>
<evidence type="ECO:0000256" key="7">
    <source>
        <dbReference type="RuleBase" id="RU363032"/>
    </source>
</evidence>
<sequence>MKYSMAELFTKYFPNVVYQGWGGDGGWLPAIGQTLYMTFWSAIFGGILGLIFGIGLVLTDSDGILPNRGTFSFFDKVVSFFRAIPFIILLAFIAPVTQKIVGTQIGTTAALVPLSLGVFPFYARQVQVALASVDHGIIEAAQSLGATFSDIIFDVYLREARSELIRVTTVTLISLIGLTAMAGAIGAGGLGNMAIAYGYNRFANDTTFIATLLVLIFVLLVQLIGDFLARILNHKNS</sequence>
<dbReference type="Pfam" id="PF00528">
    <property type="entry name" value="BPD_transp_1"/>
    <property type="match status" value="1"/>
</dbReference>
<evidence type="ECO:0000256" key="3">
    <source>
        <dbReference type="ARBA" id="ARBA00022475"/>
    </source>
</evidence>
<proteinExistence type="inferred from homology"/>
<keyword evidence="10" id="KW-1185">Reference proteome</keyword>
<evidence type="ECO:0000259" key="8">
    <source>
        <dbReference type="PROSITE" id="PS50928"/>
    </source>
</evidence>
<evidence type="ECO:0000256" key="2">
    <source>
        <dbReference type="ARBA" id="ARBA00022448"/>
    </source>
</evidence>
<gene>
    <name evidence="9" type="ORF">FD20_GL000428</name>
</gene>
<dbReference type="SUPFAM" id="SSF161098">
    <property type="entry name" value="MetI-like"/>
    <property type="match status" value="1"/>
</dbReference>
<dbReference type="PROSITE" id="PS50928">
    <property type="entry name" value="ABC_TM1"/>
    <property type="match status" value="1"/>
</dbReference>
<dbReference type="EMBL" id="AZEG01000012">
    <property type="protein sequence ID" value="KRL37396.1"/>
    <property type="molecule type" value="Genomic_DNA"/>
</dbReference>
<dbReference type="PATRIC" id="fig|1423812.3.peg.447"/>
<feature type="transmembrane region" description="Helical" evidence="7">
    <location>
        <begin position="37"/>
        <end position="58"/>
    </location>
</feature>
<dbReference type="InterPro" id="IPR051322">
    <property type="entry name" value="AA_ABC_Transporter_Permease"/>
</dbReference>
<keyword evidence="3" id="KW-1003">Cell membrane</keyword>
<evidence type="ECO:0000256" key="4">
    <source>
        <dbReference type="ARBA" id="ARBA00022692"/>
    </source>
</evidence>
<evidence type="ECO:0000256" key="6">
    <source>
        <dbReference type="ARBA" id="ARBA00023136"/>
    </source>
</evidence>
<comment type="similarity">
    <text evidence="7">Belongs to the binding-protein-dependent transport system permease family.</text>
</comment>
<keyword evidence="2 7" id="KW-0813">Transport</keyword>
<evidence type="ECO:0000256" key="1">
    <source>
        <dbReference type="ARBA" id="ARBA00004651"/>
    </source>
</evidence>
<feature type="transmembrane region" description="Helical" evidence="7">
    <location>
        <begin position="103"/>
        <end position="123"/>
    </location>
</feature>
<dbReference type="InterPro" id="IPR035906">
    <property type="entry name" value="MetI-like_sf"/>
</dbReference>
<feature type="domain" description="ABC transmembrane type-1" evidence="8">
    <location>
        <begin position="31"/>
        <end position="225"/>
    </location>
</feature>
<comment type="caution">
    <text evidence="9">The sequence shown here is derived from an EMBL/GenBank/DDBJ whole genome shotgun (WGS) entry which is preliminary data.</text>
</comment>
<feature type="transmembrane region" description="Helical" evidence="7">
    <location>
        <begin position="167"/>
        <end position="188"/>
    </location>
</feature>
<dbReference type="GO" id="GO:0048473">
    <property type="term" value="P:D-methionine transmembrane transport"/>
    <property type="evidence" value="ECO:0007669"/>
    <property type="project" value="TreeGrafter"/>
</dbReference>
<dbReference type="Gene3D" id="1.10.3720.10">
    <property type="entry name" value="MetI-like"/>
    <property type="match status" value="1"/>
</dbReference>
<dbReference type="InterPro" id="IPR000515">
    <property type="entry name" value="MetI-like"/>
</dbReference>
<dbReference type="AlphaFoldDB" id="A0A0R1Q3H7"/>
<dbReference type="GO" id="GO:0005886">
    <property type="term" value="C:plasma membrane"/>
    <property type="evidence" value="ECO:0007669"/>
    <property type="project" value="UniProtKB-SubCell"/>
</dbReference>
<dbReference type="Proteomes" id="UP000051155">
    <property type="component" value="Unassembled WGS sequence"/>
</dbReference>